<dbReference type="EMBL" id="JANEYT010000067">
    <property type="protein sequence ID" value="MCQ1060356.1"/>
    <property type="molecule type" value="Genomic_DNA"/>
</dbReference>
<organism evidence="1 2">
    <name type="scientific">Photobacterium pectinilyticum</name>
    <dbReference type="NCBI Taxonomy" id="2906793"/>
    <lineage>
        <taxon>Bacteria</taxon>
        <taxon>Pseudomonadati</taxon>
        <taxon>Pseudomonadota</taxon>
        <taxon>Gammaproteobacteria</taxon>
        <taxon>Vibrionales</taxon>
        <taxon>Vibrionaceae</taxon>
        <taxon>Photobacterium</taxon>
    </lineage>
</organism>
<dbReference type="SUPFAM" id="SSF46458">
    <property type="entry name" value="Globin-like"/>
    <property type="match status" value="1"/>
</dbReference>
<dbReference type="RefSeq" id="WP_255044435.1">
    <property type="nucleotide sequence ID" value="NZ_JANEYT010000067.1"/>
</dbReference>
<dbReference type="Gene3D" id="1.10.490.10">
    <property type="entry name" value="Globins"/>
    <property type="match status" value="1"/>
</dbReference>
<reference evidence="1 2" key="1">
    <citation type="submission" date="2022-07" db="EMBL/GenBank/DDBJ databases">
        <title>Photobacterium pectinilyticum sp. nov., a marine bacterium isolated from surface seawater of Qingdao offshore.</title>
        <authorList>
            <person name="Wang X."/>
        </authorList>
    </citation>
    <scope>NUCLEOTIDE SEQUENCE [LARGE SCALE GENOMIC DNA]</scope>
    <source>
        <strain evidence="1 2">ZSDE20</strain>
    </source>
</reference>
<dbReference type="CDD" id="cd01040">
    <property type="entry name" value="Mb-like"/>
    <property type="match status" value="1"/>
</dbReference>
<dbReference type="Proteomes" id="UP001524460">
    <property type="component" value="Unassembled WGS sequence"/>
</dbReference>
<proteinExistence type="predicted"/>
<dbReference type="InterPro" id="IPR044399">
    <property type="entry name" value="Mb-like_M"/>
</dbReference>
<evidence type="ECO:0000313" key="2">
    <source>
        <dbReference type="Proteomes" id="UP001524460"/>
    </source>
</evidence>
<accession>A0ABT1N9I6</accession>
<name>A0ABT1N9I6_9GAMM</name>
<comment type="caution">
    <text evidence="1">The sequence shown here is derived from an EMBL/GenBank/DDBJ whole genome shotgun (WGS) entry which is preliminary data.</text>
</comment>
<dbReference type="InterPro" id="IPR009050">
    <property type="entry name" value="Globin-like_sf"/>
</dbReference>
<dbReference type="InterPro" id="IPR012292">
    <property type="entry name" value="Globin/Proto"/>
</dbReference>
<protein>
    <submittedName>
        <fullName evidence="1">Globin</fullName>
    </submittedName>
</protein>
<evidence type="ECO:0000313" key="1">
    <source>
        <dbReference type="EMBL" id="MCQ1060356.1"/>
    </source>
</evidence>
<sequence>MDTHEIFNDSYTRCLRNNQFFFIFYRHFWQQERRFKDLFQDVDLERQVQMLKLSISMIILASSSEQARESIRRFGKAHGPDGIGVQPNDFEVWLDSLIETVQICDPKYNDEIAFAWRECFKEGIAIMKQECL</sequence>
<keyword evidence="2" id="KW-1185">Reference proteome</keyword>
<gene>
    <name evidence="1" type="ORF">NHN17_20130</name>
</gene>